<dbReference type="RefSeq" id="WP_106265538.1">
    <property type="nucleotide sequence ID" value="NZ_PVTX01000002.1"/>
</dbReference>
<proteinExistence type="predicted"/>
<keyword evidence="4" id="KW-1185">Reference proteome</keyword>
<comment type="caution">
    <text evidence="3">The sequence shown here is derived from an EMBL/GenBank/DDBJ whole genome shotgun (WGS) entry which is preliminary data.</text>
</comment>
<dbReference type="InterPro" id="IPR031596">
    <property type="entry name" value="MaAIMP_sms"/>
</dbReference>
<dbReference type="EMBL" id="PVTX01000002">
    <property type="protein sequence ID" value="PRZ08646.1"/>
    <property type="molecule type" value="Genomic_DNA"/>
</dbReference>
<evidence type="ECO:0000256" key="1">
    <source>
        <dbReference type="SAM" id="MobiDB-lite"/>
    </source>
</evidence>
<feature type="transmembrane region" description="Helical" evidence="2">
    <location>
        <begin position="6"/>
        <end position="27"/>
    </location>
</feature>
<dbReference type="Pfam" id="PF16951">
    <property type="entry name" value="MaAIMP_sms"/>
    <property type="match status" value="1"/>
</dbReference>
<evidence type="ECO:0000313" key="4">
    <source>
        <dbReference type="Proteomes" id="UP000239895"/>
    </source>
</evidence>
<evidence type="ECO:0000313" key="3">
    <source>
        <dbReference type="EMBL" id="PRZ08646.1"/>
    </source>
</evidence>
<dbReference type="NCBIfam" id="NF033493">
    <property type="entry name" value="MetS_like_NSS"/>
    <property type="match status" value="1"/>
</dbReference>
<keyword evidence="2" id="KW-0472">Membrane</keyword>
<keyword evidence="2" id="KW-0812">Transmembrane</keyword>
<name>A0ABX5EKI8_9MICO</name>
<protein>
    <submittedName>
        <fullName evidence="3">Methionine/alanine importer small subunit</fullName>
    </submittedName>
</protein>
<feature type="region of interest" description="Disordered" evidence="1">
    <location>
        <begin position="32"/>
        <end position="55"/>
    </location>
</feature>
<gene>
    <name evidence="3" type="ORF">BCL65_102188</name>
</gene>
<keyword evidence="2" id="KW-1133">Transmembrane helix</keyword>
<evidence type="ECO:0000256" key="2">
    <source>
        <dbReference type="SAM" id="Phobius"/>
    </source>
</evidence>
<sequence>MTTESILMMAVAMVIIWGGLIVSIVALRARPERDDLPPGGVDDHRQDAGIIEHDT</sequence>
<reference evidence="3 4" key="1">
    <citation type="submission" date="2018-03" db="EMBL/GenBank/DDBJ databases">
        <title>Comparative analysis of microorganisms from saline springs in Andes Mountain Range, Colombia.</title>
        <authorList>
            <person name="Rubin E."/>
        </authorList>
    </citation>
    <scope>NUCLEOTIDE SEQUENCE [LARGE SCALE GENOMIC DNA]</scope>
    <source>
        <strain evidence="3 4">CG 23</strain>
    </source>
</reference>
<dbReference type="Proteomes" id="UP000239895">
    <property type="component" value="Unassembled WGS sequence"/>
</dbReference>
<accession>A0ABX5EKI8</accession>
<organism evidence="3 4">
    <name type="scientific">Isoptericola halotolerans</name>
    <dbReference type="NCBI Taxonomy" id="300560"/>
    <lineage>
        <taxon>Bacteria</taxon>
        <taxon>Bacillati</taxon>
        <taxon>Actinomycetota</taxon>
        <taxon>Actinomycetes</taxon>
        <taxon>Micrococcales</taxon>
        <taxon>Promicromonosporaceae</taxon>
        <taxon>Isoptericola</taxon>
    </lineage>
</organism>